<dbReference type="FunFam" id="1.20.5.110:FF:000041">
    <property type="entry name" value="Synaptosomal-associated protein 29"/>
    <property type="match status" value="1"/>
</dbReference>
<evidence type="ECO:0000256" key="5">
    <source>
        <dbReference type="SAM" id="MobiDB-lite"/>
    </source>
</evidence>
<feature type="region of interest" description="Disordered" evidence="5">
    <location>
        <begin position="107"/>
        <end position="159"/>
    </location>
</feature>
<dbReference type="GO" id="GO:0019905">
    <property type="term" value="F:syntaxin binding"/>
    <property type="evidence" value="ECO:0007669"/>
    <property type="project" value="TreeGrafter"/>
</dbReference>
<evidence type="ECO:0000313" key="7">
    <source>
        <dbReference type="Proteomes" id="UP000492821"/>
    </source>
</evidence>
<evidence type="ECO:0000313" key="8">
    <source>
        <dbReference type="WBParaSite" id="Pan_g3154.t1"/>
    </source>
</evidence>
<dbReference type="FunFam" id="1.20.5.110:FF:000079">
    <property type="entry name" value="synaptosomal-associated protein 29"/>
    <property type="match status" value="1"/>
</dbReference>
<dbReference type="AlphaFoldDB" id="A0A7E4VT78"/>
<keyword evidence="7" id="KW-1185">Reference proteome</keyword>
<dbReference type="PANTHER" id="PTHR19305:SF9">
    <property type="entry name" value="SYNAPTOSOMAL-ASSOCIATED PROTEIN 29"/>
    <property type="match status" value="1"/>
</dbReference>
<dbReference type="GO" id="GO:0005886">
    <property type="term" value="C:plasma membrane"/>
    <property type="evidence" value="ECO:0007669"/>
    <property type="project" value="TreeGrafter"/>
</dbReference>
<feature type="region of interest" description="Disordered" evidence="5">
    <location>
        <begin position="40"/>
        <end position="60"/>
    </location>
</feature>
<feature type="domain" description="T-SNARE coiled-coil homology" evidence="6">
    <location>
        <begin position="34"/>
        <end position="96"/>
    </location>
</feature>
<evidence type="ECO:0000259" key="6">
    <source>
        <dbReference type="PROSITE" id="PS50192"/>
    </source>
</evidence>
<dbReference type="GO" id="GO:0031201">
    <property type="term" value="C:SNARE complex"/>
    <property type="evidence" value="ECO:0007669"/>
    <property type="project" value="TreeGrafter"/>
</dbReference>
<dbReference type="GO" id="GO:0015031">
    <property type="term" value="P:protein transport"/>
    <property type="evidence" value="ECO:0007669"/>
    <property type="project" value="UniProtKB-KW"/>
</dbReference>
<dbReference type="SUPFAM" id="SSF58038">
    <property type="entry name" value="SNARE fusion complex"/>
    <property type="match status" value="2"/>
</dbReference>
<feature type="region of interest" description="Disordered" evidence="5">
    <location>
        <begin position="1"/>
        <end position="23"/>
    </location>
</feature>
<dbReference type="WBParaSite" id="Pan_g3154.t1">
    <property type="protein sequence ID" value="Pan_g3154.t1"/>
    <property type="gene ID" value="Pan_g3154"/>
</dbReference>
<dbReference type="CDD" id="cd15856">
    <property type="entry name" value="SNARE_SNAP29C"/>
    <property type="match status" value="1"/>
</dbReference>
<dbReference type="PANTHER" id="PTHR19305">
    <property type="entry name" value="SYNAPTOSOMAL ASSOCIATED PROTEIN"/>
    <property type="match status" value="1"/>
</dbReference>
<keyword evidence="4" id="KW-0175">Coiled coil</keyword>
<reference evidence="8" key="2">
    <citation type="submission" date="2020-10" db="UniProtKB">
        <authorList>
            <consortium name="WormBaseParasite"/>
        </authorList>
    </citation>
    <scope>IDENTIFICATION</scope>
</reference>
<dbReference type="InterPro" id="IPR000727">
    <property type="entry name" value="T_SNARE_dom"/>
</dbReference>
<keyword evidence="3" id="KW-0653">Protein transport</keyword>
<accession>A0A7E4VT78</accession>
<dbReference type="Gene3D" id="1.20.5.110">
    <property type="match status" value="2"/>
</dbReference>
<name>A0A7E4VT78_PANRE</name>
<evidence type="ECO:0000256" key="2">
    <source>
        <dbReference type="ARBA" id="ARBA00022448"/>
    </source>
</evidence>
<evidence type="ECO:0000256" key="4">
    <source>
        <dbReference type="ARBA" id="ARBA00023054"/>
    </source>
</evidence>
<proteinExistence type="inferred from homology"/>
<dbReference type="GO" id="GO:0016082">
    <property type="term" value="P:synaptic vesicle priming"/>
    <property type="evidence" value="ECO:0007669"/>
    <property type="project" value="TreeGrafter"/>
</dbReference>
<reference evidence="7" key="1">
    <citation type="journal article" date="2013" name="Genetics">
        <title>The draft genome and transcriptome of Panagrellus redivivus are shaped by the harsh demands of a free-living lifestyle.</title>
        <authorList>
            <person name="Srinivasan J."/>
            <person name="Dillman A.R."/>
            <person name="Macchietto M.G."/>
            <person name="Heikkinen L."/>
            <person name="Lakso M."/>
            <person name="Fracchia K.M."/>
            <person name="Antoshechkin I."/>
            <person name="Mortazavi A."/>
            <person name="Wong G."/>
            <person name="Sternberg P.W."/>
        </authorList>
    </citation>
    <scope>NUCLEOTIDE SEQUENCE [LARGE SCALE GENOMIC DNA]</scope>
    <source>
        <strain evidence="7">MT8872</strain>
    </source>
</reference>
<dbReference type="GO" id="GO:0031629">
    <property type="term" value="P:synaptic vesicle fusion to presynaptic active zone membrane"/>
    <property type="evidence" value="ECO:0007669"/>
    <property type="project" value="TreeGrafter"/>
</dbReference>
<dbReference type="SMART" id="SM00397">
    <property type="entry name" value="t_SNARE"/>
    <property type="match status" value="2"/>
</dbReference>
<organism evidence="7 8">
    <name type="scientific">Panagrellus redivivus</name>
    <name type="common">Microworm</name>
    <dbReference type="NCBI Taxonomy" id="6233"/>
    <lineage>
        <taxon>Eukaryota</taxon>
        <taxon>Metazoa</taxon>
        <taxon>Ecdysozoa</taxon>
        <taxon>Nematoda</taxon>
        <taxon>Chromadorea</taxon>
        <taxon>Rhabditida</taxon>
        <taxon>Tylenchina</taxon>
        <taxon>Panagrolaimomorpha</taxon>
        <taxon>Panagrolaimoidea</taxon>
        <taxon>Panagrolaimidae</taxon>
        <taxon>Panagrellus</taxon>
    </lineage>
</organism>
<dbReference type="GO" id="GO:0098793">
    <property type="term" value="C:presynapse"/>
    <property type="evidence" value="ECO:0007669"/>
    <property type="project" value="GOC"/>
</dbReference>
<sequence length="247" mass="27558">MSNPFDDHSSLNVRSYTSNNTVDDEINNYEKELERILQESLDSTQRSAQRLENSEQLATNTAQELLAQREKLERTEKNLDDIHRTTHETQRNLNSLKSIFGGFFKNKFSRAPPKETTTKVSSSASESKLSSHLNGDAGRSSSIASPSSGPSLSAESRSAMKGTRFEAMDNQIDENLDMMSAQLGNLRTLGRALGTEVEDQNQMLDRIQAKADRNDSTVRSQDTQMKKLLGFKGVEKSEDTAAFSKKK</sequence>
<feature type="compositionally biased region" description="Polar residues" evidence="5">
    <location>
        <begin position="10"/>
        <end position="21"/>
    </location>
</feature>
<evidence type="ECO:0000256" key="3">
    <source>
        <dbReference type="ARBA" id="ARBA00022927"/>
    </source>
</evidence>
<comment type="similarity">
    <text evidence="1">Belongs to the SNAP-25 family.</text>
</comment>
<dbReference type="GO" id="GO:0005484">
    <property type="term" value="F:SNAP receptor activity"/>
    <property type="evidence" value="ECO:0007669"/>
    <property type="project" value="TreeGrafter"/>
</dbReference>
<keyword evidence="2" id="KW-0813">Transport</keyword>
<dbReference type="PROSITE" id="PS50192">
    <property type="entry name" value="T_SNARE"/>
    <property type="match status" value="2"/>
</dbReference>
<feature type="domain" description="T-SNARE coiled-coil homology" evidence="6">
    <location>
        <begin position="166"/>
        <end position="228"/>
    </location>
</feature>
<evidence type="ECO:0000256" key="1">
    <source>
        <dbReference type="ARBA" id="ARBA00009480"/>
    </source>
</evidence>
<feature type="compositionally biased region" description="Low complexity" evidence="5">
    <location>
        <begin position="118"/>
        <end position="159"/>
    </location>
</feature>
<dbReference type="Proteomes" id="UP000492821">
    <property type="component" value="Unassembled WGS sequence"/>
</dbReference>
<protein>
    <submittedName>
        <fullName evidence="8">t-SNARE coiled-coil homology domain-containing protein</fullName>
    </submittedName>
</protein>